<reference evidence="2" key="1">
    <citation type="submission" date="2012-02" db="EMBL/GenBank/DDBJ databases">
        <title>Complete sequence of chromosome of Methanomethylovorans hollandica DSM 15978.</title>
        <authorList>
            <person name="Lucas S."/>
            <person name="Copeland A."/>
            <person name="Lapidus A."/>
            <person name="Glavina del Rio T."/>
            <person name="Dalin E."/>
            <person name="Tice H."/>
            <person name="Bruce D."/>
            <person name="Goodwin L."/>
            <person name="Pitluck S."/>
            <person name="Peters L."/>
            <person name="Mikhailova N."/>
            <person name="Held B."/>
            <person name="Kyrpides N."/>
            <person name="Mavromatis K."/>
            <person name="Ivanova N."/>
            <person name="Brettin T."/>
            <person name="Detter J.C."/>
            <person name="Han C."/>
            <person name="Larimer F."/>
            <person name="Land M."/>
            <person name="Hauser L."/>
            <person name="Markowitz V."/>
            <person name="Cheng J.-F."/>
            <person name="Hugenholtz P."/>
            <person name="Woyke T."/>
            <person name="Wu D."/>
            <person name="Spring S."/>
            <person name="Schroeder M."/>
            <person name="Brambilla E."/>
            <person name="Klenk H.-P."/>
            <person name="Eisen J.A."/>
        </authorList>
    </citation>
    <scope>NUCLEOTIDE SEQUENCE [LARGE SCALE GENOMIC DNA]</scope>
    <source>
        <strain evidence="2">DSM 15978 / NBRC 107637 / DMS1</strain>
    </source>
</reference>
<dbReference type="AlphaFoldDB" id="L0KUR7"/>
<dbReference type="KEGG" id="mhz:Metho_0591"/>
<dbReference type="HOGENOM" id="CLU_1801697_0_0_2"/>
<evidence type="ECO:0000313" key="1">
    <source>
        <dbReference type="EMBL" id="AGB48856.1"/>
    </source>
</evidence>
<dbReference type="RefSeq" id="WP_015324024.1">
    <property type="nucleotide sequence ID" value="NC_019977.1"/>
</dbReference>
<dbReference type="EMBL" id="CP003362">
    <property type="protein sequence ID" value="AGB48856.1"/>
    <property type="molecule type" value="Genomic_DNA"/>
</dbReference>
<evidence type="ECO:0000313" key="2">
    <source>
        <dbReference type="Proteomes" id="UP000010866"/>
    </source>
</evidence>
<dbReference type="GeneID" id="14407697"/>
<organism evidence="1 2">
    <name type="scientific">Methanomethylovorans hollandica (strain DSM 15978 / NBRC 107637 / DMS1)</name>
    <dbReference type="NCBI Taxonomy" id="867904"/>
    <lineage>
        <taxon>Archaea</taxon>
        <taxon>Methanobacteriati</taxon>
        <taxon>Methanobacteriota</taxon>
        <taxon>Stenosarchaea group</taxon>
        <taxon>Methanomicrobia</taxon>
        <taxon>Methanosarcinales</taxon>
        <taxon>Methanosarcinaceae</taxon>
        <taxon>Methanomethylovorans</taxon>
    </lineage>
</organism>
<accession>L0KUR7</accession>
<proteinExistence type="predicted"/>
<name>L0KUR7_METHD</name>
<sequence precursor="true">MGKFTIGTIALFVLLAMALSVTAAPPEHQATGGGWFIVPNEDGEEQKTTVSFTAQIDAEGNVKGQMQAQIMSPYGKLTFHGDVIDLEVNDNVAIMMVRITKVSDPDMLLIGTQFPVEVTDNGEGKDAIDIFAGLPFNGNIQVS</sequence>
<gene>
    <name evidence="1" type="ordered locus">Metho_0591</name>
</gene>
<protein>
    <submittedName>
        <fullName evidence="1">Uncharacterized protein</fullName>
    </submittedName>
</protein>
<dbReference type="Proteomes" id="UP000010866">
    <property type="component" value="Chromosome"/>
</dbReference>
<keyword evidence="2" id="KW-1185">Reference proteome</keyword>